<dbReference type="Pfam" id="PF17042">
    <property type="entry name" value="NBD_C"/>
    <property type="match status" value="1"/>
</dbReference>
<dbReference type="InterPro" id="IPR037051">
    <property type="entry name" value="4-carb_acid_sugar_kinase_N_sf"/>
</dbReference>
<name>A0A2A6M6B2_RHIFR</name>
<evidence type="ECO:0000256" key="4">
    <source>
        <dbReference type="ARBA" id="ARBA00022777"/>
    </source>
</evidence>
<keyword evidence="4" id="KW-0418">Kinase</keyword>
<dbReference type="AlphaFoldDB" id="A0A2A6M6B2"/>
<evidence type="ECO:0000256" key="6">
    <source>
        <dbReference type="ARBA" id="ARBA00023277"/>
    </source>
</evidence>
<evidence type="ECO:0000256" key="1">
    <source>
        <dbReference type="ARBA" id="ARBA00005715"/>
    </source>
</evidence>
<dbReference type="InterPro" id="IPR010737">
    <property type="entry name" value="4-carb_acid_sugar_kinase_N"/>
</dbReference>
<dbReference type="GO" id="GO:0005524">
    <property type="term" value="F:ATP binding"/>
    <property type="evidence" value="ECO:0007669"/>
    <property type="project" value="UniProtKB-KW"/>
</dbReference>
<comment type="similarity">
    <text evidence="1">Belongs to the four-carbon acid sugar kinase family.</text>
</comment>
<evidence type="ECO:0000256" key="3">
    <source>
        <dbReference type="ARBA" id="ARBA00022741"/>
    </source>
</evidence>
<protein>
    <submittedName>
        <fullName evidence="9">Hrp-dependent type III effector protein</fullName>
    </submittedName>
</protein>
<evidence type="ECO:0000259" key="7">
    <source>
        <dbReference type="Pfam" id="PF07005"/>
    </source>
</evidence>
<dbReference type="Pfam" id="PF07005">
    <property type="entry name" value="SBD_N"/>
    <property type="match status" value="1"/>
</dbReference>
<dbReference type="RefSeq" id="WP_097586321.1">
    <property type="nucleotide sequence ID" value="NZ_NWTC01000001.1"/>
</dbReference>
<dbReference type="Proteomes" id="UP000220353">
    <property type="component" value="Unassembled WGS sequence"/>
</dbReference>
<keyword evidence="2" id="KW-0808">Transferase</keyword>
<dbReference type="Gene3D" id="3.40.980.20">
    <property type="entry name" value="Four-carbon acid sugar kinase, nucleotide binding domain"/>
    <property type="match status" value="1"/>
</dbReference>
<dbReference type="GO" id="GO:0016301">
    <property type="term" value="F:kinase activity"/>
    <property type="evidence" value="ECO:0007669"/>
    <property type="project" value="UniProtKB-KW"/>
</dbReference>
<evidence type="ECO:0000256" key="2">
    <source>
        <dbReference type="ARBA" id="ARBA00022679"/>
    </source>
</evidence>
<dbReference type="Gene3D" id="3.40.50.10840">
    <property type="entry name" value="Putative sugar-binding, N-terminal domain"/>
    <property type="match status" value="1"/>
</dbReference>
<dbReference type="InterPro" id="IPR031475">
    <property type="entry name" value="NBD_C"/>
</dbReference>
<dbReference type="EMBL" id="NWTC01000001">
    <property type="protein sequence ID" value="PDT50100.1"/>
    <property type="molecule type" value="Genomic_DNA"/>
</dbReference>
<feature type="domain" description="Four-carbon acid sugar kinase N-terminal" evidence="7">
    <location>
        <begin position="9"/>
        <end position="244"/>
    </location>
</feature>
<evidence type="ECO:0000259" key="8">
    <source>
        <dbReference type="Pfam" id="PF17042"/>
    </source>
</evidence>
<keyword evidence="6" id="KW-0119">Carbohydrate metabolism</keyword>
<reference evidence="9 10" key="1">
    <citation type="submission" date="2017-09" db="EMBL/GenBank/DDBJ databases">
        <title>Comparative genomics of rhizobia isolated from Phaseolus vulgaris in China.</title>
        <authorList>
            <person name="Tong W."/>
        </authorList>
    </citation>
    <scope>NUCLEOTIDE SEQUENCE [LARGE SCALE GENOMIC DNA]</scope>
    <source>
        <strain evidence="9 10">PCH1</strain>
    </source>
</reference>
<dbReference type="InterPro" id="IPR042213">
    <property type="entry name" value="NBD_C_sf"/>
</dbReference>
<evidence type="ECO:0000256" key="5">
    <source>
        <dbReference type="ARBA" id="ARBA00022840"/>
    </source>
</evidence>
<proteinExistence type="inferred from homology"/>
<sequence>MEAKKPLVGFYGDDFTGSSENLAQFHRNGLKTRLFLKVPSQESLLKAARDLDVVGFAGTARALDNSQIAAEIAPAFEALRALGCTFLQYKICSTFDSAPQVGNFGFAAEQIAGRAGKYDLVVLAATPDFGRYTAFGNHYAKFGSDVTRLDRHPSMSNHPRTPMKEADLRQHLNSLCSLEFANIFLPEIRDETTLAERLGNLFAEGKGVVFDGVDNRDLENIASALWEHHKKRPIFAVAAQGLAQLLGKHLAKQKDPLDLLEVPTSMSPASNLLVLSGSCAIQTGRQIDVAVQSGWVALELNPLELTDTRAVAHRIGLIKPQIMENLANKRPTVVYTARGNAMDRDQFADVPPQLIGEAYANLMVAARKETGIQRVVLAGGDSSSYAVRKSDAESLTIKVFDQVQHGHLCELMGGGLDGLEVLLKGGQVGDVDYFIRVLRGTEK</sequence>
<keyword evidence="5" id="KW-0067">ATP-binding</keyword>
<feature type="domain" description="Four-carbon acid sugar kinase nucleotide binding" evidence="8">
    <location>
        <begin position="273"/>
        <end position="434"/>
    </location>
</feature>
<evidence type="ECO:0000313" key="10">
    <source>
        <dbReference type="Proteomes" id="UP000220353"/>
    </source>
</evidence>
<evidence type="ECO:0000313" key="9">
    <source>
        <dbReference type="EMBL" id="PDT50100.1"/>
    </source>
</evidence>
<organism evidence="9 10">
    <name type="scientific">Rhizobium fredii</name>
    <name type="common">Sinorhizobium fredii</name>
    <dbReference type="NCBI Taxonomy" id="380"/>
    <lineage>
        <taxon>Bacteria</taxon>
        <taxon>Pseudomonadati</taxon>
        <taxon>Pseudomonadota</taxon>
        <taxon>Alphaproteobacteria</taxon>
        <taxon>Hyphomicrobiales</taxon>
        <taxon>Rhizobiaceae</taxon>
        <taxon>Sinorhizobium/Ensifer group</taxon>
        <taxon>Sinorhizobium</taxon>
    </lineage>
</organism>
<keyword evidence="3" id="KW-0547">Nucleotide-binding</keyword>
<accession>A0A2A6M6B2</accession>
<comment type="caution">
    <text evidence="9">The sequence shown here is derived from an EMBL/GenBank/DDBJ whole genome shotgun (WGS) entry which is preliminary data.</text>
</comment>
<dbReference type="SUPFAM" id="SSF142764">
    <property type="entry name" value="YgbK-like"/>
    <property type="match status" value="1"/>
</dbReference>
<gene>
    <name evidence="9" type="ORF">CO661_00015</name>
</gene>